<proteinExistence type="predicted"/>
<name>A0A409YNY9_9AGAR</name>
<dbReference type="InParanoid" id="A0A409YNY9"/>
<evidence type="ECO:0000313" key="1">
    <source>
        <dbReference type="EMBL" id="PPR04789.1"/>
    </source>
</evidence>
<dbReference type="EMBL" id="NHTK01000893">
    <property type="protein sequence ID" value="PPR04789.1"/>
    <property type="molecule type" value="Genomic_DNA"/>
</dbReference>
<dbReference type="AlphaFoldDB" id="A0A409YNY9"/>
<sequence length="192" mass="21610">MDYFLELYILPNQRLFCRAHMGWKIISRENLLPTLPLTDFPSSPPTVDAATCISTNWMERHYFRGKNIYIHGKVASVIAFSPSKKYERCSFTLPDHAPSSLTLQVDAVWDHIPDATKCFFIPGRCLFWIQNTGIATDTFDTRPIKDGARPDIVLKGGFLSTVAVSNASMDNISGRCVLFTGSIAQECYCIDF</sequence>
<evidence type="ECO:0000313" key="2">
    <source>
        <dbReference type="Proteomes" id="UP000284842"/>
    </source>
</evidence>
<accession>A0A409YNY9</accession>
<reference evidence="1 2" key="1">
    <citation type="journal article" date="2018" name="Evol. Lett.">
        <title>Horizontal gene cluster transfer increased hallucinogenic mushroom diversity.</title>
        <authorList>
            <person name="Reynolds H.T."/>
            <person name="Vijayakumar V."/>
            <person name="Gluck-Thaler E."/>
            <person name="Korotkin H.B."/>
            <person name="Matheny P.B."/>
            <person name="Slot J.C."/>
        </authorList>
    </citation>
    <scope>NUCLEOTIDE SEQUENCE [LARGE SCALE GENOMIC DNA]</scope>
    <source>
        <strain evidence="1 2">2629</strain>
    </source>
</reference>
<comment type="caution">
    <text evidence="1">The sequence shown here is derived from an EMBL/GenBank/DDBJ whole genome shotgun (WGS) entry which is preliminary data.</text>
</comment>
<protein>
    <submittedName>
        <fullName evidence="1">Uncharacterized protein</fullName>
    </submittedName>
</protein>
<keyword evidence="2" id="KW-1185">Reference proteome</keyword>
<organism evidence="1 2">
    <name type="scientific">Panaeolus cyanescens</name>
    <dbReference type="NCBI Taxonomy" id="181874"/>
    <lineage>
        <taxon>Eukaryota</taxon>
        <taxon>Fungi</taxon>
        <taxon>Dikarya</taxon>
        <taxon>Basidiomycota</taxon>
        <taxon>Agaricomycotina</taxon>
        <taxon>Agaricomycetes</taxon>
        <taxon>Agaricomycetidae</taxon>
        <taxon>Agaricales</taxon>
        <taxon>Agaricineae</taxon>
        <taxon>Galeropsidaceae</taxon>
        <taxon>Panaeolus</taxon>
    </lineage>
</organism>
<dbReference type="Proteomes" id="UP000284842">
    <property type="component" value="Unassembled WGS sequence"/>
</dbReference>
<gene>
    <name evidence="1" type="ORF">CVT24_007105</name>
</gene>